<dbReference type="RefSeq" id="WP_012872114.1">
    <property type="nucleotide sequence ID" value="NC_013523.1"/>
</dbReference>
<dbReference type="STRING" id="479434.Sthe_1633"/>
<dbReference type="KEGG" id="sti:Sthe_1633"/>
<evidence type="ECO:0000313" key="5">
    <source>
        <dbReference type="Proteomes" id="UP000002027"/>
    </source>
</evidence>
<evidence type="ECO:0000256" key="1">
    <source>
        <dbReference type="ARBA" id="ARBA00022676"/>
    </source>
</evidence>
<dbReference type="Gene3D" id="3.40.50.2020">
    <property type="match status" value="1"/>
</dbReference>
<dbReference type="PANTHER" id="PTHR43363">
    <property type="entry name" value="HYPOXANTHINE PHOSPHORIBOSYLTRANSFERASE"/>
    <property type="match status" value="1"/>
</dbReference>
<dbReference type="OrthoDB" id="156074at2"/>
<dbReference type="Pfam" id="PF00156">
    <property type="entry name" value="Pribosyltran"/>
    <property type="match status" value="1"/>
</dbReference>
<proteinExistence type="predicted"/>
<dbReference type="GO" id="GO:0016757">
    <property type="term" value="F:glycosyltransferase activity"/>
    <property type="evidence" value="ECO:0007669"/>
    <property type="project" value="UniProtKB-KW"/>
</dbReference>
<dbReference type="HOGENOM" id="CLU_080904_1_2_0"/>
<keyword evidence="5" id="KW-1185">Reference proteome</keyword>
<feature type="domain" description="Phosphoribosyltransferase" evidence="3">
    <location>
        <begin position="9"/>
        <end position="153"/>
    </location>
</feature>
<reference evidence="5" key="1">
    <citation type="submission" date="2009-11" db="EMBL/GenBank/DDBJ databases">
        <title>The complete chromosome 1 of Sphaerobacter thermophilus DSM 20745.</title>
        <authorList>
            <person name="Lucas S."/>
            <person name="Copeland A."/>
            <person name="Lapidus A."/>
            <person name="Glavina del Rio T."/>
            <person name="Dalin E."/>
            <person name="Tice H."/>
            <person name="Bruce D."/>
            <person name="Goodwin L."/>
            <person name="Pitluck S."/>
            <person name="Kyrpides N."/>
            <person name="Mavromatis K."/>
            <person name="Ivanova N."/>
            <person name="Mikhailova N."/>
            <person name="LaButti K.M."/>
            <person name="Clum A."/>
            <person name="Sun H.I."/>
            <person name="Brettin T."/>
            <person name="Detter J.C."/>
            <person name="Han C."/>
            <person name="Larimer F."/>
            <person name="Land M."/>
            <person name="Hauser L."/>
            <person name="Markowitz V."/>
            <person name="Cheng J.F."/>
            <person name="Hugenholtz P."/>
            <person name="Woyke T."/>
            <person name="Wu D."/>
            <person name="Steenblock K."/>
            <person name="Schneider S."/>
            <person name="Pukall R."/>
            <person name="Goeker M."/>
            <person name="Klenk H.P."/>
            <person name="Eisen J.A."/>
        </authorList>
    </citation>
    <scope>NUCLEOTIDE SEQUENCE [LARGE SCALE GENOMIC DNA]</scope>
    <source>
        <strain evidence="5">ATCC 49802 / DSM 20745 / S 6022</strain>
    </source>
</reference>
<name>D1C4A0_SPHTD</name>
<gene>
    <name evidence="4" type="ordered locus">Sthe_1633</name>
</gene>
<organism evidence="4 5">
    <name type="scientific">Sphaerobacter thermophilus (strain ATCC 49802 / DSM 20745 / KCCM 41009 / NCIMB 13125 / S 6022)</name>
    <dbReference type="NCBI Taxonomy" id="479434"/>
    <lineage>
        <taxon>Bacteria</taxon>
        <taxon>Pseudomonadati</taxon>
        <taxon>Thermomicrobiota</taxon>
        <taxon>Thermomicrobia</taxon>
        <taxon>Sphaerobacterales</taxon>
        <taxon>Sphaerobacterineae</taxon>
        <taxon>Sphaerobacteraceae</taxon>
        <taxon>Sphaerobacter</taxon>
    </lineage>
</organism>
<accession>D1C4A0</accession>
<reference evidence="4 5" key="2">
    <citation type="journal article" date="2010" name="Stand. Genomic Sci.">
        <title>Complete genome sequence of Desulfohalobium retbaense type strain (HR(100)).</title>
        <authorList>
            <person name="Spring S."/>
            <person name="Nolan M."/>
            <person name="Lapidus A."/>
            <person name="Glavina Del Rio T."/>
            <person name="Copeland A."/>
            <person name="Tice H."/>
            <person name="Cheng J.F."/>
            <person name="Lucas S."/>
            <person name="Land M."/>
            <person name="Chen F."/>
            <person name="Bruce D."/>
            <person name="Goodwin L."/>
            <person name="Pitluck S."/>
            <person name="Ivanova N."/>
            <person name="Mavromatis K."/>
            <person name="Mikhailova N."/>
            <person name="Pati A."/>
            <person name="Chen A."/>
            <person name="Palaniappan K."/>
            <person name="Hauser L."/>
            <person name="Chang Y.J."/>
            <person name="Jeffries C.D."/>
            <person name="Munk C."/>
            <person name="Kiss H."/>
            <person name="Chain P."/>
            <person name="Han C."/>
            <person name="Brettin T."/>
            <person name="Detter J.C."/>
            <person name="Schuler E."/>
            <person name="Goker M."/>
            <person name="Rohde M."/>
            <person name="Bristow J."/>
            <person name="Eisen J.A."/>
            <person name="Markowitz V."/>
            <person name="Hugenholtz P."/>
            <person name="Kyrpides N.C."/>
            <person name="Klenk H.P."/>
        </authorList>
    </citation>
    <scope>NUCLEOTIDE SEQUENCE [LARGE SCALE GENOMIC DNA]</scope>
    <source>
        <strain evidence="5">ATCC 49802 / DSM 20745 / S 6022</strain>
    </source>
</reference>
<sequence length="155" mass="17612">MEIGVERRILSWQEIADLVQVLAEKLPTDYDALLAITRGGMIPACLLSEQMDMRNIMVAAVQFYTTVGETLDEPRFFQFPHAELLKGQRILVVDDVWDSGRTVVAVRDRIRAAGGHPEVAVLHFKPTRSHFPGDAPDYFAAETDEWIVYPWEPEE</sequence>
<protein>
    <submittedName>
        <fullName evidence="4">Phosphoribosyltransferase</fullName>
    </submittedName>
</protein>
<dbReference type="PANTHER" id="PTHR43363:SF1">
    <property type="entry name" value="HYPOXANTHINE-GUANINE PHOSPHORIBOSYLTRANSFERASE"/>
    <property type="match status" value="1"/>
</dbReference>
<dbReference type="SUPFAM" id="SSF53271">
    <property type="entry name" value="PRTase-like"/>
    <property type="match status" value="1"/>
</dbReference>
<evidence type="ECO:0000256" key="2">
    <source>
        <dbReference type="ARBA" id="ARBA00022679"/>
    </source>
</evidence>
<dbReference type="AlphaFoldDB" id="D1C4A0"/>
<dbReference type="EMBL" id="CP001823">
    <property type="protein sequence ID" value="ACZ39067.1"/>
    <property type="molecule type" value="Genomic_DNA"/>
</dbReference>
<dbReference type="InParanoid" id="D1C4A0"/>
<dbReference type="eggNOG" id="COG2236">
    <property type="taxonomic scope" value="Bacteria"/>
</dbReference>
<keyword evidence="2 4" id="KW-0808">Transferase</keyword>
<evidence type="ECO:0000259" key="3">
    <source>
        <dbReference type="Pfam" id="PF00156"/>
    </source>
</evidence>
<dbReference type="InterPro" id="IPR000836">
    <property type="entry name" value="PRTase_dom"/>
</dbReference>
<dbReference type="CDD" id="cd06223">
    <property type="entry name" value="PRTases_typeI"/>
    <property type="match status" value="1"/>
</dbReference>
<dbReference type="InterPro" id="IPR029057">
    <property type="entry name" value="PRTase-like"/>
</dbReference>
<evidence type="ECO:0000313" key="4">
    <source>
        <dbReference type="EMBL" id="ACZ39067.1"/>
    </source>
</evidence>
<dbReference type="Proteomes" id="UP000002027">
    <property type="component" value="Chromosome 1"/>
</dbReference>
<keyword evidence="1 4" id="KW-0328">Glycosyltransferase</keyword>